<dbReference type="Pfam" id="PF12796">
    <property type="entry name" value="Ank_2"/>
    <property type="match status" value="1"/>
</dbReference>
<dbReference type="Gene3D" id="1.25.40.20">
    <property type="entry name" value="Ankyrin repeat-containing domain"/>
    <property type="match status" value="1"/>
</dbReference>
<evidence type="ECO:0000256" key="1">
    <source>
        <dbReference type="ARBA" id="ARBA00022737"/>
    </source>
</evidence>
<proteinExistence type="predicted"/>
<keyword evidence="1" id="KW-0677">Repeat</keyword>
<reference evidence="4 5" key="1">
    <citation type="journal article" date="2024" name="Nat. Commun.">
        <title>Phylogenomics reveals the evolutionary origins of lichenization in chlorophyte algae.</title>
        <authorList>
            <person name="Puginier C."/>
            <person name="Libourel C."/>
            <person name="Otte J."/>
            <person name="Skaloud P."/>
            <person name="Haon M."/>
            <person name="Grisel S."/>
            <person name="Petersen M."/>
            <person name="Berrin J.G."/>
            <person name="Delaux P.M."/>
            <person name="Dal Grande F."/>
            <person name="Keller J."/>
        </authorList>
    </citation>
    <scope>NUCLEOTIDE SEQUENCE [LARGE SCALE GENOMIC DNA]</scope>
    <source>
        <strain evidence="4 5">SAG 2043</strain>
    </source>
</reference>
<sequence length="135" mass="14340">MKGPRAIWTRSCYLMEPGVVDASLCTACHEKNNNDKVLLEAGVEHLAAVPYAMQAGHLDTVKVLLEAGADLQAVGDCGCTALELAVKQGHLQSVKFLAEKGADMNRTNKRAGGRTPLHVAVAKPQSRTASDITNC</sequence>
<gene>
    <name evidence="4" type="ORF">WJX72_009739</name>
</gene>
<accession>A0AAW1PHU6</accession>
<dbReference type="PANTHER" id="PTHR24198">
    <property type="entry name" value="ANKYRIN REPEAT AND PROTEIN KINASE DOMAIN-CONTAINING PROTEIN"/>
    <property type="match status" value="1"/>
</dbReference>
<dbReference type="PANTHER" id="PTHR24198:SF165">
    <property type="entry name" value="ANKYRIN REPEAT-CONTAINING PROTEIN-RELATED"/>
    <property type="match status" value="1"/>
</dbReference>
<dbReference type="PROSITE" id="PS50297">
    <property type="entry name" value="ANK_REP_REGION"/>
    <property type="match status" value="1"/>
</dbReference>
<dbReference type="InterPro" id="IPR036770">
    <property type="entry name" value="Ankyrin_rpt-contain_sf"/>
</dbReference>
<organism evidence="4 5">
    <name type="scientific">[Myrmecia] bisecta</name>
    <dbReference type="NCBI Taxonomy" id="41462"/>
    <lineage>
        <taxon>Eukaryota</taxon>
        <taxon>Viridiplantae</taxon>
        <taxon>Chlorophyta</taxon>
        <taxon>core chlorophytes</taxon>
        <taxon>Trebouxiophyceae</taxon>
        <taxon>Trebouxiales</taxon>
        <taxon>Trebouxiaceae</taxon>
        <taxon>Myrmecia</taxon>
    </lineage>
</organism>
<dbReference type="SMART" id="SM00248">
    <property type="entry name" value="ANK"/>
    <property type="match status" value="2"/>
</dbReference>
<evidence type="ECO:0000313" key="4">
    <source>
        <dbReference type="EMBL" id="KAK9807799.1"/>
    </source>
</evidence>
<dbReference type="AlphaFoldDB" id="A0AAW1PHU6"/>
<dbReference type="InterPro" id="IPR002110">
    <property type="entry name" value="Ankyrin_rpt"/>
</dbReference>
<feature type="repeat" description="ANK" evidence="3">
    <location>
        <begin position="44"/>
        <end position="76"/>
    </location>
</feature>
<dbReference type="Proteomes" id="UP001489004">
    <property type="component" value="Unassembled WGS sequence"/>
</dbReference>
<name>A0AAW1PHU6_9CHLO</name>
<dbReference type="EMBL" id="JALJOR010000012">
    <property type="protein sequence ID" value="KAK9807799.1"/>
    <property type="molecule type" value="Genomic_DNA"/>
</dbReference>
<keyword evidence="2 3" id="KW-0040">ANK repeat</keyword>
<dbReference type="PROSITE" id="PS50088">
    <property type="entry name" value="ANK_REPEAT"/>
    <property type="match status" value="2"/>
</dbReference>
<keyword evidence="5" id="KW-1185">Reference proteome</keyword>
<feature type="repeat" description="ANK" evidence="3">
    <location>
        <begin position="77"/>
        <end position="109"/>
    </location>
</feature>
<comment type="caution">
    <text evidence="4">The sequence shown here is derived from an EMBL/GenBank/DDBJ whole genome shotgun (WGS) entry which is preliminary data.</text>
</comment>
<evidence type="ECO:0000256" key="3">
    <source>
        <dbReference type="PROSITE-ProRule" id="PRU00023"/>
    </source>
</evidence>
<protein>
    <submittedName>
        <fullName evidence="4">Uncharacterized protein</fullName>
    </submittedName>
</protein>
<evidence type="ECO:0000256" key="2">
    <source>
        <dbReference type="ARBA" id="ARBA00023043"/>
    </source>
</evidence>
<evidence type="ECO:0000313" key="5">
    <source>
        <dbReference type="Proteomes" id="UP001489004"/>
    </source>
</evidence>
<dbReference type="SUPFAM" id="SSF48403">
    <property type="entry name" value="Ankyrin repeat"/>
    <property type="match status" value="1"/>
</dbReference>